<dbReference type="PANTHER" id="PTHR43333:SF1">
    <property type="entry name" value="D-ISOMER SPECIFIC 2-HYDROXYACID DEHYDROGENASE NAD-BINDING DOMAIN-CONTAINING PROTEIN"/>
    <property type="match status" value="1"/>
</dbReference>
<comment type="caution">
    <text evidence="4">The sequence shown here is derived from an EMBL/GenBank/DDBJ whole genome shotgun (WGS) entry which is preliminary data.</text>
</comment>
<reference evidence="4 5" key="1">
    <citation type="journal article" date="2019" name="Nat. Microbiol.">
        <title>Mediterranean grassland soil C-N compound turnover is dependent on rainfall and depth, and is mediated by genomically divergent microorganisms.</title>
        <authorList>
            <person name="Diamond S."/>
            <person name="Andeer P.F."/>
            <person name="Li Z."/>
            <person name="Crits-Christoph A."/>
            <person name="Burstein D."/>
            <person name="Anantharaman K."/>
            <person name="Lane K.R."/>
            <person name="Thomas B.C."/>
            <person name="Pan C."/>
            <person name="Northen T.R."/>
            <person name="Banfield J.F."/>
        </authorList>
    </citation>
    <scope>NUCLEOTIDE SEQUENCE [LARGE SCALE GENOMIC DNA]</scope>
    <source>
        <strain evidence="4">WS_9</strain>
    </source>
</reference>
<name>A0A538TI77_UNCEI</name>
<evidence type="ECO:0000259" key="3">
    <source>
        <dbReference type="Pfam" id="PF02826"/>
    </source>
</evidence>
<keyword evidence="2" id="KW-0520">NAD</keyword>
<dbReference type="PANTHER" id="PTHR43333">
    <property type="entry name" value="2-HACID_DH_C DOMAIN-CONTAINING PROTEIN"/>
    <property type="match status" value="1"/>
</dbReference>
<sequence length="337" mass="37077">MYSTAPAWAIPDPDVEALRRDFPDVAVTRATSDEELRAAIGAAEILFSWEPGEEAMEKAERLRWLHAPAAGIGAYLRPSFLKRRAVITNSRGAHAIPIAEHVIGMLAAMARRFRAAIVEQTTTGMRRENWWVGSEIPDELNGKTIGLFGYGAIGREVARRAGALGMRVLALRRHPDRAPEWDPELLDVLGLPRAEPKVETVLGPGDFDRLLEESDAIVVSAPLTAETKEIFNAKAFARMRPGSWFVNIARGKIVREEDLIAALRAGRLGGAALDVFETEPLPPESPLYTLGNVILTPHVSGLSRGFWPRAMALFRANLVRDAKGIPLLNRVDPERGY</sequence>
<dbReference type="Pfam" id="PF02826">
    <property type="entry name" value="2-Hacid_dh_C"/>
    <property type="match status" value="1"/>
</dbReference>
<dbReference type="Proteomes" id="UP000317691">
    <property type="component" value="Unassembled WGS sequence"/>
</dbReference>
<dbReference type="EMBL" id="VBOZ01000032">
    <property type="protein sequence ID" value="TMQ63311.1"/>
    <property type="molecule type" value="Genomic_DNA"/>
</dbReference>
<keyword evidence="1" id="KW-0560">Oxidoreductase</keyword>
<gene>
    <name evidence="4" type="ORF">E6K79_10445</name>
</gene>
<dbReference type="SUPFAM" id="SSF52283">
    <property type="entry name" value="Formate/glycerate dehydrogenase catalytic domain-like"/>
    <property type="match status" value="1"/>
</dbReference>
<dbReference type="GO" id="GO:0016491">
    <property type="term" value="F:oxidoreductase activity"/>
    <property type="evidence" value="ECO:0007669"/>
    <property type="project" value="UniProtKB-KW"/>
</dbReference>
<dbReference type="CDD" id="cd05300">
    <property type="entry name" value="2-Hacid_dh_1"/>
    <property type="match status" value="1"/>
</dbReference>
<evidence type="ECO:0000313" key="5">
    <source>
        <dbReference type="Proteomes" id="UP000317691"/>
    </source>
</evidence>
<evidence type="ECO:0000256" key="2">
    <source>
        <dbReference type="ARBA" id="ARBA00023027"/>
    </source>
</evidence>
<proteinExistence type="predicted"/>
<evidence type="ECO:0000313" key="4">
    <source>
        <dbReference type="EMBL" id="TMQ63311.1"/>
    </source>
</evidence>
<protein>
    <submittedName>
        <fullName evidence="4">D-2-hydroxyacid dehydrogenase</fullName>
    </submittedName>
</protein>
<dbReference type="Gene3D" id="3.40.50.720">
    <property type="entry name" value="NAD(P)-binding Rossmann-like Domain"/>
    <property type="match status" value="2"/>
</dbReference>
<accession>A0A538TI77</accession>
<organism evidence="4 5">
    <name type="scientific">Eiseniibacteriota bacterium</name>
    <dbReference type="NCBI Taxonomy" id="2212470"/>
    <lineage>
        <taxon>Bacteria</taxon>
        <taxon>Candidatus Eiseniibacteriota</taxon>
    </lineage>
</organism>
<dbReference type="AlphaFoldDB" id="A0A538TI77"/>
<evidence type="ECO:0000256" key="1">
    <source>
        <dbReference type="ARBA" id="ARBA00023002"/>
    </source>
</evidence>
<dbReference type="InterPro" id="IPR036291">
    <property type="entry name" value="NAD(P)-bd_dom_sf"/>
</dbReference>
<dbReference type="SUPFAM" id="SSF51735">
    <property type="entry name" value="NAD(P)-binding Rossmann-fold domains"/>
    <property type="match status" value="1"/>
</dbReference>
<feature type="domain" description="D-isomer specific 2-hydroxyacid dehydrogenase NAD-binding" evidence="3">
    <location>
        <begin position="104"/>
        <end position="300"/>
    </location>
</feature>
<dbReference type="GO" id="GO:0051287">
    <property type="term" value="F:NAD binding"/>
    <property type="evidence" value="ECO:0007669"/>
    <property type="project" value="InterPro"/>
</dbReference>
<dbReference type="InterPro" id="IPR006140">
    <property type="entry name" value="D-isomer_DH_NAD-bd"/>
</dbReference>